<organism evidence="1 2">
    <name type="scientific">Salvia divinorum</name>
    <name type="common">Maria pastora</name>
    <name type="synonym">Diviner's sage</name>
    <dbReference type="NCBI Taxonomy" id="28513"/>
    <lineage>
        <taxon>Eukaryota</taxon>
        <taxon>Viridiplantae</taxon>
        <taxon>Streptophyta</taxon>
        <taxon>Embryophyta</taxon>
        <taxon>Tracheophyta</taxon>
        <taxon>Spermatophyta</taxon>
        <taxon>Magnoliopsida</taxon>
        <taxon>eudicotyledons</taxon>
        <taxon>Gunneridae</taxon>
        <taxon>Pentapetalae</taxon>
        <taxon>asterids</taxon>
        <taxon>lamiids</taxon>
        <taxon>Lamiales</taxon>
        <taxon>Lamiaceae</taxon>
        <taxon>Nepetoideae</taxon>
        <taxon>Mentheae</taxon>
        <taxon>Salviinae</taxon>
        <taxon>Salvia</taxon>
        <taxon>Salvia subgen. Calosphace</taxon>
    </lineage>
</organism>
<dbReference type="AlphaFoldDB" id="A0ABD1II98"/>
<sequence>MSASFDLAAVFGAPSSKLCFSSSSSLFSAHCMRESLCCLPQQSALSLVPTVSMRLRPKRTSSGVQCFGGYHINRFNLFLFLRGPLTYQFLELTPF</sequence>
<name>A0ABD1II98_SALDI</name>
<dbReference type="Proteomes" id="UP001567538">
    <property type="component" value="Unassembled WGS sequence"/>
</dbReference>
<keyword evidence="2" id="KW-1185">Reference proteome</keyword>
<reference evidence="1 2" key="1">
    <citation type="submission" date="2024-06" db="EMBL/GenBank/DDBJ databases">
        <title>A chromosome level genome sequence of Diviner's sage (Salvia divinorum).</title>
        <authorList>
            <person name="Ford S.A."/>
            <person name="Ro D.-K."/>
            <person name="Ness R.W."/>
            <person name="Phillips M.A."/>
        </authorList>
    </citation>
    <scope>NUCLEOTIDE SEQUENCE [LARGE SCALE GENOMIC DNA]</scope>
    <source>
        <strain evidence="1">SAF-2024a</strain>
        <tissue evidence="1">Leaf</tissue>
    </source>
</reference>
<comment type="caution">
    <text evidence="1">The sequence shown here is derived from an EMBL/GenBank/DDBJ whole genome shotgun (WGS) entry which is preliminary data.</text>
</comment>
<evidence type="ECO:0000313" key="1">
    <source>
        <dbReference type="EMBL" id="KAL1568444.1"/>
    </source>
</evidence>
<dbReference type="EMBL" id="JBEAFC010000001">
    <property type="protein sequence ID" value="KAL1568444.1"/>
    <property type="molecule type" value="Genomic_DNA"/>
</dbReference>
<gene>
    <name evidence="1" type="ORF">AAHA92_00059</name>
</gene>
<proteinExistence type="predicted"/>
<evidence type="ECO:0000313" key="2">
    <source>
        <dbReference type="Proteomes" id="UP001567538"/>
    </source>
</evidence>
<accession>A0ABD1II98</accession>
<protein>
    <submittedName>
        <fullName evidence="1">Uncharacterized protein</fullName>
    </submittedName>
</protein>